<dbReference type="OrthoDB" id="8481601at2"/>
<dbReference type="RefSeq" id="WP_111515451.1">
    <property type="nucleotide sequence ID" value="NZ_QFYR01000003.1"/>
</dbReference>
<evidence type="ECO:0000313" key="1">
    <source>
        <dbReference type="EMBL" id="RAK52127.1"/>
    </source>
</evidence>
<dbReference type="EMBL" id="QFYR01000003">
    <property type="protein sequence ID" value="RAK52127.1"/>
    <property type="molecule type" value="Genomic_DNA"/>
</dbReference>
<comment type="caution">
    <text evidence="1">The sequence shown here is derived from an EMBL/GenBank/DDBJ whole genome shotgun (WGS) entry which is preliminary data.</text>
</comment>
<reference evidence="2" key="1">
    <citation type="submission" date="2018-05" db="EMBL/GenBank/DDBJ databases">
        <authorList>
            <person name="Li X."/>
        </authorList>
    </citation>
    <scope>NUCLEOTIDE SEQUENCE [LARGE SCALE GENOMIC DNA]</scope>
    <source>
        <strain evidence="2">YIM 73061</strain>
    </source>
</reference>
<proteinExistence type="predicted"/>
<sequence>MANTNIATGFKPVGARGGSYSGQINRYYVPASDATALFIGDPVVIAGDGDTTGVASVTRATAGTAGRVTGVVVGFDPDPTIRTNGYRAASTAAYVLVADDPDLICEVQEDAVGGALAAVDIGLNADMIAGSGSTATKLSGFQLDTSTKATTATLQLRILGFVQRADNEVGANAKVLVRFNTPTETGAAGSTGV</sequence>
<protein>
    <submittedName>
        <fullName evidence="1">Uncharacterized protein</fullName>
    </submittedName>
</protein>
<organism evidence="1 2">
    <name type="scientific">Phenylobacterium deserti</name>
    <dbReference type="NCBI Taxonomy" id="1914756"/>
    <lineage>
        <taxon>Bacteria</taxon>
        <taxon>Pseudomonadati</taxon>
        <taxon>Pseudomonadota</taxon>
        <taxon>Alphaproteobacteria</taxon>
        <taxon>Caulobacterales</taxon>
        <taxon>Caulobacteraceae</taxon>
        <taxon>Phenylobacterium</taxon>
    </lineage>
</organism>
<accession>A0A328ACB3</accession>
<name>A0A328ACB3_9CAUL</name>
<gene>
    <name evidence="1" type="ORF">DJ018_13305</name>
</gene>
<keyword evidence="2" id="KW-1185">Reference proteome</keyword>
<dbReference type="Proteomes" id="UP000249725">
    <property type="component" value="Unassembled WGS sequence"/>
</dbReference>
<dbReference type="AlphaFoldDB" id="A0A328ACB3"/>
<evidence type="ECO:0000313" key="2">
    <source>
        <dbReference type="Proteomes" id="UP000249725"/>
    </source>
</evidence>